<keyword evidence="3" id="KW-1185">Reference proteome</keyword>
<dbReference type="Proteomes" id="UP000700596">
    <property type="component" value="Unassembled WGS sequence"/>
</dbReference>
<accession>A0A9P9DYP4</accession>
<organism evidence="2 3">
    <name type="scientific">Dendryphion nanum</name>
    <dbReference type="NCBI Taxonomy" id="256645"/>
    <lineage>
        <taxon>Eukaryota</taxon>
        <taxon>Fungi</taxon>
        <taxon>Dikarya</taxon>
        <taxon>Ascomycota</taxon>
        <taxon>Pezizomycotina</taxon>
        <taxon>Dothideomycetes</taxon>
        <taxon>Pleosporomycetidae</taxon>
        <taxon>Pleosporales</taxon>
        <taxon>Torulaceae</taxon>
        <taxon>Dendryphion</taxon>
    </lineage>
</organism>
<name>A0A9P9DYP4_9PLEO</name>
<gene>
    <name evidence="2" type="ORF">B0J11DRAFT_289125</name>
</gene>
<evidence type="ECO:0000313" key="3">
    <source>
        <dbReference type="Proteomes" id="UP000700596"/>
    </source>
</evidence>
<feature type="signal peptide" evidence="1">
    <location>
        <begin position="1"/>
        <end position="24"/>
    </location>
</feature>
<reference evidence="2" key="1">
    <citation type="journal article" date="2021" name="Nat. Commun.">
        <title>Genetic determinants of endophytism in the Arabidopsis root mycobiome.</title>
        <authorList>
            <person name="Mesny F."/>
            <person name="Miyauchi S."/>
            <person name="Thiergart T."/>
            <person name="Pickel B."/>
            <person name="Atanasova L."/>
            <person name="Karlsson M."/>
            <person name="Huettel B."/>
            <person name="Barry K.W."/>
            <person name="Haridas S."/>
            <person name="Chen C."/>
            <person name="Bauer D."/>
            <person name="Andreopoulos W."/>
            <person name="Pangilinan J."/>
            <person name="LaButti K."/>
            <person name="Riley R."/>
            <person name="Lipzen A."/>
            <person name="Clum A."/>
            <person name="Drula E."/>
            <person name="Henrissat B."/>
            <person name="Kohler A."/>
            <person name="Grigoriev I.V."/>
            <person name="Martin F.M."/>
            <person name="Hacquard S."/>
        </authorList>
    </citation>
    <scope>NUCLEOTIDE SEQUENCE</scope>
    <source>
        <strain evidence="2">MPI-CAGE-CH-0243</strain>
    </source>
</reference>
<keyword evidence="1" id="KW-0732">Signal</keyword>
<evidence type="ECO:0000256" key="1">
    <source>
        <dbReference type="SAM" id="SignalP"/>
    </source>
</evidence>
<dbReference type="EMBL" id="JAGMWT010000006">
    <property type="protein sequence ID" value="KAH7126896.1"/>
    <property type="molecule type" value="Genomic_DNA"/>
</dbReference>
<evidence type="ECO:0008006" key="4">
    <source>
        <dbReference type="Google" id="ProtNLM"/>
    </source>
</evidence>
<proteinExistence type="predicted"/>
<dbReference type="AlphaFoldDB" id="A0A9P9DYP4"/>
<protein>
    <recommendedName>
        <fullName evidence="4">Secreted protein</fullName>
    </recommendedName>
</protein>
<evidence type="ECO:0000313" key="2">
    <source>
        <dbReference type="EMBL" id="KAH7126896.1"/>
    </source>
</evidence>
<feature type="chain" id="PRO_5040272242" description="Secreted protein" evidence="1">
    <location>
        <begin position="25"/>
        <end position="87"/>
    </location>
</feature>
<sequence length="87" mass="9957">MLMRNSTHKIILCVRLILLPQCSACIIQLSTTNTVWPAPRLCLSSRFRRACDSTRARGIVCVLPHRRVLDKEKITARVRKVTDRSDP</sequence>
<comment type="caution">
    <text evidence="2">The sequence shown here is derived from an EMBL/GenBank/DDBJ whole genome shotgun (WGS) entry which is preliminary data.</text>
</comment>